<feature type="transmembrane region" description="Helical" evidence="5">
    <location>
        <begin position="205"/>
        <end position="223"/>
    </location>
</feature>
<dbReference type="InParanoid" id="A0A0F7IF90"/>
<dbReference type="SMART" id="SM00730">
    <property type="entry name" value="PSN"/>
    <property type="match status" value="1"/>
</dbReference>
<feature type="transmembrane region" description="Helical" evidence="5">
    <location>
        <begin position="69"/>
        <end position="102"/>
    </location>
</feature>
<proteinExistence type="predicted"/>
<evidence type="ECO:0000256" key="4">
    <source>
        <dbReference type="ARBA" id="ARBA00023136"/>
    </source>
</evidence>
<dbReference type="Pfam" id="PF06550">
    <property type="entry name" value="SPP"/>
    <property type="match status" value="1"/>
</dbReference>
<dbReference type="OrthoDB" id="241093at2157"/>
<dbReference type="InterPro" id="IPR006639">
    <property type="entry name" value="Preselin/SPP"/>
</dbReference>
<dbReference type="AlphaFoldDB" id="A0A0F7IF90"/>
<keyword evidence="7" id="KW-1185">Reference proteome</keyword>
<dbReference type="KEGG" id="gah:GAH_00959"/>
<keyword evidence="4 5" id="KW-0472">Membrane</keyword>
<evidence type="ECO:0000313" key="6">
    <source>
        <dbReference type="EMBL" id="AKG91715.1"/>
    </source>
</evidence>
<evidence type="ECO:0000256" key="2">
    <source>
        <dbReference type="ARBA" id="ARBA00022692"/>
    </source>
</evidence>
<keyword evidence="2 5" id="KW-0812">Transmembrane</keyword>
<comment type="subcellular location">
    <subcellularLocation>
        <location evidence="1">Endomembrane system</location>
        <topology evidence="1">Multi-pass membrane protein</topology>
    </subcellularLocation>
</comment>
<dbReference type="EMBL" id="CP011267">
    <property type="protein sequence ID" value="AKG91715.1"/>
    <property type="molecule type" value="Genomic_DNA"/>
</dbReference>
<dbReference type="Proteomes" id="UP000034723">
    <property type="component" value="Chromosome"/>
</dbReference>
<evidence type="ECO:0000256" key="1">
    <source>
        <dbReference type="ARBA" id="ARBA00004127"/>
    </source>
</evidence>
<dbReference type="GeneID" id="24803536"/>
<organism evidence="6 7">
    <name type="scientific">Geoglobus ahangari</name>
    <dbReference type="NCBI Taxonomy" id="113653"/>
    <lineage>
        <taxon>Archaea</taxon>
        <taxon>Methanobacteriati</taxon>
        <taxon>Methanobacteriota</taxon>
        <taxon>Archaeoglobi</taxon>
        <taxon>Archaeoglobales</taxon>
        <taxon>Archaeoglobaceae</taxon>
        <taxon>Geoglobus</taxon>
    </lineage>
</organism>
<feature type="transmembrane region" description="Helical" evidence="5">
    <location>
        <begin position="235"/>
        <end position="253"/>
    </location>
</feature>
<feature type="transmembrane region" description="Helical" evidence="5">
    <location>
        <begin position="133"/>
        <end position="151"/>
    </location>
</feature>
<evidence type="ECO:0000256" key="3">
    <source>
        <dbReference type="ARBA" id="ARBA00022989"/>
    </source>
</evidence>
<dbReference type="STRING" id="113653.GAH_00959"/>
<dbReference type="GO" id="GO:0012505">
    <property type="term" value="C:endomembrane system"/>
    <property type="evidence" value="ECO:0007669"/>
    <property type="project" value="UniProtKB-SubCell"/>
</dbReference>
<dbReference type="GO" id="GO:0042500">
    <property type="term" value="F:aspartic endopeptidase activity, intramembrane cleaving"/>
    <property type="evidence" value="ECO:0007669"/>
    <property type="project" value="InterPro"/>
</dbReference>
<dbReference type="GO" id="GO:0016020">
    <property type="term" value="C:membrane"/>
    <property type="evidence" value="ECO:0007669"/>
    <property type="project" value="InterPro"/>
</dbReference>
<evidence type="ECO:0000256" key="5">
    <source>
        <dbReference type="SAM" id="Phobius"/>
    </source>
</evidence>
<dbReference type="PATRIC" id="fig|113653.22.peg.958"/>
<sequence length="255" mass="27338">MKSRYLLSIFYLLTGVLALALAPYYASAGMQAFEDTGSVSNSVYYMGMILGFTAVVLVLAKMRKNLLKFIFYALLAVTYFYAFLPFLGILSAIPSLILLAALVKSRHWIVVNISAILVGAAITAIFGISMEPLPVIVLLVALAVYDYIAVYKTGHMVTLADSVSEMNIPVVFIIPGKERDAVMGVGDAVMPNILAVSALTFNGCIYQAALTFAAGYIGLLILLRMVEKKKGAHPGLPILNSLAIAGFLAGLLLCK</sequence>
<reference evidence="6 7" key="1">
    <citation type="submission" date="2015-04" db="EMBL/GenBank/DDBJ databases">
        <title>The complete genome sequence of the hyperthermophilic, obligate iron-reducing archaeon Geoglobus ahangari strain 234T.</title>
        <authorList>
            <person name="Manzella M.P."/>
            <person name="Holmes D.E."/>
            <person name="Rocheleau J.M."/>
            <person name="Chung A."/>
            <person name="Reguera G."/>
            <person name="Kashefi K."/>
        </authorList>
    </citation>
    <scope>NUCLEOTIDE SEQUENCE [LARGE SCALE GENOMIC DNA]</scope>
    <source>
        <strain evidence="6 7">234</strain>
    </source>
</reference>
<dbReference type="RefSeq" id="WP_048094995.1">
    <property type="nucleotide sequence ID" value="NZ_CP011267.1"/>
</dbReference>
<dbReference type="InterPro" id="IPR010545">
    <property type="entry name" value="SPP"/>
</dbReference>
<keyword evidence="3 5" id="KW-1133">Transmembrane helix</keyword>
<gene>
    <name evidence="6" type="ORF">GAH_00959</name>
</gene>
<evidence type="ECO:0000313" key="7">
    <source>
        <dbReference type="Proteomes" id="UP000034723"/>
    </source>
</evidence>
<accession>A0A0F7IF90</accession>
<dbReference type="HOGENOM" id="CLU_053464_0_0_2"/>
<name>A0A0F7IF90_9EURY</name>
<dbReference type="NCBIfam" id="NF041679">
    <property type="entry name" value="IMP_arch_presen"/>
    <property type="match status" value="1"/>
</dbReference>
<feature type="transmembrane region" description="Helical" evidence="5">
    <location>
        <begin position="44"/>
        <end position="62"/>
    </location>
</feature>
<protein>
    <submittedName>
        <fullName evidence="6">Uncharacterized protein conserved in archaea</fullName>
    </submittedName>
</protein>
<feature type="transmembrane region" description="Helical" evidence="5">
    <location>
        <begin position="108"/>
        <end position="126"/>
    </location>
</feature>